<comment type="cofactor">
    <cofactor evidence="1">
        <name>pyridoxal 5'-phosphate</name>
        <dbReference type="ChEBI" id="CHEBI:597326"/>
    </cofactor>
</comment>
<dbReference type="InterPro" id="IPR043132">
    <property type="entry name" value="BCAT-like_C"/>
</dbReference>
<dbReference type="VEuPathDB" id="FungiDB:BO71DRAFT_395724"/>
<organism evidence="6 7">
    <name type="scientific">Aspergillus ellipticus CBS 707.79</name>
    <dbReference type="NCBI Taxonomy" id="1448320"/>
    <lineage>
        <taxon>Eukaryota</taxon>
        <taxon>Fungi</taxon>
        <taxon>Dikarya</taxon>
        <taxon>Ascomycota</taxon>
        <taxon>Pezizomycotina</taxon>
        <taxon>Eurotiomycetes</taxon>
        <taxon>Eurotiomycetidae</taxon>
        <taxon>Eurotiales</taxon>
        <taxon>Aspergillaceae</taxon>
        <taxon>Aspergillus</taxon>
        <taxon>Aspergillus subgen. Circumdati</taxon>
    </lineage>
</organism>
<dbReference type="PANTHER" id="PTHR11825:SF69">
    <property type="entry name" value="BRANCHED-CHAIN-AMINO-ACID AMINOTRANSFERASE"/>
    <property type="match status" value="1"/>
</dbReference>
<evidence type="ECO:0000313" key="6">
    <source>
        <dbReference type="EMBL" id="PYH97876.1"/>
    </source>
</evidence>
<name>A0A319DK28_9EURO</name>
<reference evidence="6 7" key="1">
    <citation type="submission" date="2018-02" db="EMBL/GenBank/DDBJ databases">
        <title>The genomes of Aspergillus section Nigri reveals drivers in fungal speciation.</title>
        <authorList>
            <consortium name="DOE Joint Genome Institute"/>
            <person name="Vesth T.C."/>
            <person name="Nybo J."/>
            <person name="Theobald S."/>
            <person name="Brandl J."/>
            <person name="Frisvad J.C."/>
            <person name="Nielsen K.F."/>
            <person name="Lyhne E.K."/>
            <person name="Kogle M.E."/>
            <person name="Kuo A."/>
            <person name="Riley R."/>
            <person name="Clum A."/>
            <person name="Nolan M."/>
            <person name="Lipzen A."/>
            <person name="Salamov A."/>
            <person name="Henrissat B."/>
            <person name="Wiebenga A."/>
            <person name="De vries R.P."/>
            <person name="Grigoriev I.V."/>
            <person name="Mortensen U.H."/>
            <person name="Andersen M.R."/>
            <person name="Baker S.E."/>
        </authorList>
    </citation>
    <scope>NUCLEOTIDE SEQUENCE [LARGE SCALE GENOMIC DNA]</scope>
    <source>
        <strain evidence="6 7">CBS 707.79</strain>
    </source>
</reference>
<dbReference type="InterPro" id="IPR043131">
    <property type="entry name" value="BCAT-like_N"/>
</dbReference>
<dbReference type="InterPro" id="IPR036038">
    <property type="entry name" value="Aminotransferase-like"/>
</dbReference>
<evidence type="ECO:0000256" key="3">
    <source>
        <dbReference type="ARBA" id="ARBA00022576"/>
    </source>
</evidence>
<dbReference type="Gene3D" id="3.30.470.10">
    <property type="match status" value="1"/>
</dbReference>
<evidence type="ECO:0000256" key="5">
    <source>
        <dbReference type="ARBA" id="ARBA00022898"/>
    </source>
</evidence>
<keyword evidence="3 6" id="KW-0032">Aminotransferase</keyword>
<dbReference type="Gene3D" id="3.20.10.10">
    <property type="entry name" value="D-amino Acid Aminotransferase, subunit A, domain 2"/>
    <property type="match status" value="1"/>
</dbReference>
<dbReference type="EMBL" id="KZ825817">
    <property type="protein sequence ID" value="PYH97876.1"/>
    <property type="molecule type" value="Genomic_DNA"/>
</dbReference>
<dbReference type="OrthoDB" id="1732691at2759"/>
<dbReference type="AlphaFoldDB" id="A0A319DK28"/>
<keyword evidence="7" id="KW-1185">Reference proteome</keyword>
<evidence type="ECO:0000313" key="7">
    <source>
        <dbReference type="Proteomes" id="UP000247810"/>
    </source>
</evidence>
<accession>A0A319DK28</accession>
<comment type="similarity">
    <text evidence="2">Belongs to the class-IV pyridoxal-phosphate-dependent aminotransferase family.</text>
</comment>
<dbReference type="GO" id="GO:0005739">
    <property type="term" value="C:mitochondrion"/>
    <property type="evidence" value="ECO:0007669"/>
    <property type="project" value="TreeGrafter"/>
</dbReference>
<dbReference type="GO" id="GO:0009099">
    <property type="term" value="P:L-valine biosynthetic process"/>
    <property type="evidence" value="ECO:0007669"/>
    <property type="project" value="TreeGrafter"/>
</dbReference>
<dbReference type="InterPro" id="IPR005786">
    <property type="entry name" value="B_amino_transII"/>
</dbReference>
<dbReference type="PANTHER" id="PTHR11825">
    <property type="entry name" value="SUBGROUP IIII AMINOTRANSFERASE"/>
    <property type="match status" value="1"/>
</dbReference>
<proteinExistence type="inferred from homology"/>
<dbReference type="SUPFAM" id="SSF56752">
    <property type="entry name" value="D-aminoacid aminotransferase-like PLP-dependent enzymes"/>
    <property type="match status" value="1"/>
</dbReference>
<dbReference type="GO" id="GO:0004084">
    <property type="term" value="F:branched-chain-amino-acid transaminase activity"/>
    <property type="evidence" value="ECO:0007669"/>
    <property type="project" value="InterPro"/>
</dbReference>
<gene>
    <name evidence="6" type="ORF">BO71DRAFT_395724</name>
</gene>
<protein>
    <submittedName>
        <fullName evidence="6">D-aminoacid aminotransferase-like PLP-dependent enzyme</fullName>
    </submittedName>
</protein>
<dbReference type="Proteomes" id="UP000247810">
    <property type="component" value="Unassembled WGS sequence"/>
</dbReference>
<evidence type="ECO:0000256" key="2">
    <source>
        <dbReference type="ARBA" id="ARBA00009320"/>
    </source>
</evidence>
<dbReference type="GO" id="GO:0009098">
    <property type="term" value="P:L-leucine biosynthetic process"/>
    <property type="evidence" value="ECO:0007669"/>
    <property type="project" value="TreeGrafter"/>
</dbReference>
<evidence type="ECO:0000256" key="4">
    <source>
        <dbReference type="ARBA" id="ARBA00022679"/>
    </source>
</evidence>
<evidence type="ECO:0000256" key="1">
    <source>
        <dbReference type="ARBA" id="ARBA00001933"/>
    </source>
</evidence>
<sequence>MAPSASVFHYATACFEGLKAFRGHDGKLRLLRPQHNCARMLASATRISLPEFAPDQLLKLIEKLLIIDAPRWLPADRAGNSLYIRPTLIGTDDSLGFQPPQEALLFVIVSYWPNTKPQGLRLLASNKDIVRAWPGGVGLRETLWRITGRLCLRIPMPRGWGLTRCFGCLGPRGRSLRRGRRISLFSGGRRPDGWRWSLRR</sequence>
<keyword evidence="4 6" id="KW-0808">Transferase</keyword>
<keyword evidence="5" id="KW-0663">Pyridoxal phosphate</keyword>
<dbReference type="STRING" id="1448320.A0A319DK28"/>